<keyword evidence="3" id="KW-1185">Reference proteome</keyword>
<dbReference type="Proteomes" id="UP000547879">
    <property type="component" value="Unassembled WGS sequence"/>
</dbReference>
<comment type="caution">
    <text evidence="2">The sequence shown here is derived from an EMBL/GenBank/DDBJ whole genome shotgun (WGS) entry which is preliminary data.</text>
</comment>
<feature type="region of interest" description="Disordered" evidence="1">
    <location>
        <begin position="1"/>
        <end position="21"/>
    </location>
</feature>
<dbReference type="EMBL" id="JACHEG010000006">
    <property type="protein sequence ID" value="MBB6164663.1"/>
    <property type="molecule type" value="Genomic_DNA"/>
</dbReference>
<dbReference type="AlphaFoldDB" id="A0A7W9YB17"/>
<evidence type="ECO:0000256" key="1">
    <source>
        <dbReference type="SAM" id="MobiDB-lite"/>
    </source>
</evidence>
<evidence type="ECO:0000313" key="2">
    <source>
        <dbReference type="EMBL" id="MBB6164663.1"/>
    </source>
</evidence>
<protein>
    <submittedName>
        <fullName evidence="2">Uncharacterized protein</fullName>
    </submittedName>
</protein>
<proteinExistence type="predicted"/>
<accession>A0A7W9YB17</accession>
<dbReference type="RefSeq" id="WP_183995359.1">
    <property type="nucleotide sequence ID" value="NZ_BMHW01000005.1"/>
</dbReference>
<reference evidence="2 3" key="1">
    <citation type="submission" date="2020-08" db="EMBL/GenBank/DDBJ databases">
        <title>Genomic Encyclopedia of Type Strains, Phase IV (KMG-IV): sequencing the most valuable type-strain genomes for metagenomic binning, comparative biology and taxonomic classification.</title>
        <authorList>
            <person name="Goeker M."/>
        </authorList>
    </citation>
    <scope>NUCLEOTIDE SEQUENCE [LARGE SCALE GENOMIC DNA]</scope>
    <source>
        <strain evidence="2 3">DSM 100734</strain>
    </source>
</reference>
<evidence type="ECO:0000313" key="3">
    <source>
        <dbReference type="Proteomes" id="UP000547879"/>
    </source>
</evidence>
<organism evidence="2 3">
    <name type="scientific">Rhizobium wenxiniae</name>
    <dbReference type="NCBI Taxonomy" id="1737357"/>
    <lineage>
        <taxon>Bacteria</taxon>
        <taxon>Pseudomonadati</taxon>
        <taxon>Pseudomonadota</taxon>
        <taxon>Alphaproteobacteria</taxon>
        <taxon>Hyphomicrobiales</taxon>
        <taxon>Rhizobiaceae</taxon>
        <taxon>Rhizobium/Agrobacterium group</taxon>
        <taxon>Rhizobium</taxon>
    </lineage>
</organism>
<sequence length="97" mass="10798">MNLETAASLSPRELTVRERGGRKRALGREALRPRLGFVSDAFTDGRRFRGLAVVDFSRGCLALVEDSSLSSWRFARGLDAVIAQRETPRRPIRPASN</sequence>
<name>A0A7W9YB17_9HYPH</name>
<gene>
    <name evidence="2" type="ORF">HNQ72_004508</name>
</gene>